<name>A0ABP8JL35_9MICO</name>
<proteinExistence type="predicted"/>
<evidence type="ECO:0000256" key="2">
    <source>
        <dbReference type="SAM" id="Phobius"/>
    </source>
</evidence>
<comment type="caution">
    <text evidence="3">The sequence shown here is derived from an EMBL/GenBank/DDBJ whole genome shotgun (WGS) entry which is preliminary data.</text>
</comment>
<keyword evidence="2" id="KW-0812">Transmembrane</keyword>
<evidence type="ECO:0000313" key="4">
    <source>
        <dbReference type="Proteomes" id="UP001500642"/>
    </source>
</evidence>
<organism evidence="3 4">
    <name type="scientific">Brevibacterium pityocampae</name>
    <dbReference type="NCBI Taxonomy" id="506594"/>
    <lineage>
        <taxon>Bacteria</taxon>
        <taxon>Bacillati</taxon>
        <taxon>Actinomycetota</taxon>
        <taxon>Actinomycetes</taxon>
        <taxon>Micrococcales</taxon>
        <taxon>Brevibacteriaceae</taxon>
        <taxon>Brevibacterium</taxon>
    </lineage>
</organism>
<keyword evidence="2" id="KW-1133">Transmembrane helix</keyword>
<dbReference type="Proteomes" id="UP001500642">
    <property type="component" value="Unassembled WGS sequence"/>
</dbReference>
<feature type="region of interest" description="Disordered" evidence="1">
    <location>
        <begin position="1"/>
        <end position="42"/>
    </location>
</feature>
<dbReference type="EMBL" id="BAABGL010000015">
    <property type="protein sequence ID" value="GAA4392524.1"/>
    <property type="molecule type" value="Genomic_DNA"/>
</dbReference>
<keyword evidence="4" id="KW-1185">Reference proteome</keyword>
<feature type="compositionally biased region" description="Low complexity" evidence="1">
    <location>
        <begin position="10"/>
        <end position="34"/>
    </location>
</feature>
<sequence length="83" mass="8419">MGMTRRPGDSARAAATAAPTDTSPEPTASESTAPHPATARRRLPALDVLRGIAILGTLLTNIWIFSGSGARLDDPVPSAAGPA</sequence>
<keyword evidence="2" id="KW-0472">Membrane</keyword>
<accession>A0ABP8JL35</accession>
<protein>
    <recommendedName>
        <fullName evidence="5">Heparan-alpha-glucosaminide N-acetyltransferase catalytic domain-containing protein</fullName>
    </recommendedName>
</protein>
<evidence type="ECO:0000313" key="3">
    <source>
        <dbReference type="EMBL" id="GAA4392524.1"/>
    </source>
</evidence>
<evidence type="ECO:0008006" key="5">
    <source>
        <dbReference type="Google" id="ProtNLM"/>
    </source>
</evidence>
<feature type="transmembrane region" description="Helical" evidence="2">
    <location>
        <begin position="48"/>
        <end position="66"/>
    </location>
</feature>
<gene>
    <name evidence="3" type="ORF">GCM10023167_20810</name>
</gene>
<evidence type="ECO:0000256" key="1">
    <source>
        <dbReference type="SAM" id="MobiDB-lite"/>
    </source>
</evidence>
<reference evidence="4" key="1">
    <citation type="journal article" date="2019" name="Int. J. Syst. Evol. Microbiol.">
        <title>The Global Catalogue of Microorganisms (GCM) 10K type strain sequencing project: providing services to taxonomists for standard genome sequencing and annotation.</title>
        <authorList>
            <consortium name="The Broad Institute Genomics Platform"/>
            <consortium name="The Broad Institute Genome Sequencing Center for Infectious Disease"/>
            <person name="Wu L."/>
            <person name="Ma J."/>
        </authorList>
    </citation>
    <scope>NUCLEOTIDE SEQUENCE [LARGE SCALE GENOMIC DNA]</scope>
    <source>
        <strain evidence="4">JCM 17808</strain>
    </source>
</reference>